<reference evidence="1 2" key="1">
    <citation type="submission" date="2018-12" db="EMBL/GenBank/DDBJ databases">
        <title>Genome sequencing of Prevotella sp. KCOM 3155 (= JS262).</title>
        <authorList>
            <person name="Kook J.-K."/>
            <person name="Park S.-N."/>
            <person name="Lim Y.K."/>
        </authorList>
    </citation>
    <scope>NUCLEOTIDE SEQUENCE [LARGE SCALE GENOMIC DNA]</scope>
    <source>
        <strain evidence="1 2">KCOM 3155</strain>
    </source>
</reference>
<dbReference type="Proteomes" id="UP000278983">
    <property type="component" value="Unassembled WGS sequence"/>
</dbReference>
<dbReference type="RefSeq" id="WP_126677606.1">
    <property type="nucleotide sequence ID" value="NZ_CAUTUZ010000020.1"/>
</dbReference>
<accession>A0A3S0PT47</accession>
<gene>
    <name evidence="1" type="ORF">EHV08_01145</name>
</gene>
<name>A0A3S0PT47_9BACT</name>
<dbReference type="OrthoDB" id="9874642at2"/>
<sequence length="62" mass="7068">MKKAIMKNIITGEEKPVSLTMDHPAVQCGIAVWVDDTGKAYFPEDVRNPFYELKDITEEPEK</sequence>
<evidence type="ECO:0000313" key="2">
    <source>
        <dbReference type="Proteomes" id="UP000278983"/>
    </source>
</evidence>
<evidence type="ECO:0000313" key="1">
    <source>
        <dbReference type="EMBL" id="RUL58509.1"/>
    </source>
</evidence>
<protein>
    <submittedName>
        <fullName evidence="1">Uncharacterized protein</fullName>
    </submittedName>
</protein>
<dbReference type="EMBL" id="RYYU01000001">
    <property type="protein sequence ID" value="RUL58509.1"/>
    <property type="molecule type" value="Genomic_DNA"/>
</dbReference>
<dbReference type="AlphaFoldDB" id="A0A3S0PT47"/>
<organism evidence="1 2">
    <name type="scientific">Prevotella koreensis</name>
    <dbReference type="NCBI Taxonomy" id="2490854"/>
    <lineage>
        <taxon>Bacteria</taxon>
        <taxon>Pseudomonadati</taxon>
        <taxon>Bacteroidota</taxon>
        <taxon>Bacteroidia</taxon>
        <taxon>Bacteroidales</taxon>
        <taxon>Prevotellaceae</taxon>
        <taxon>Prevotella</taxon>
    </lineage>
</organism>
<keyword evidence="2" id="KW-1185">Reference proteome</keyword>
<proteinExistence type="predicted"/>
<comment type="caution">
    <text evidence="1">The sequence shown here is derived from an EMBL/GenBank/DDBJ whole genome shotgun (WGS) entry which is preliminary data.</text>
</comment>